<name>A0A381XMB1_9ZZZZ</name>
<sequence length="860" mass="93515">MIKLISRQNGFCTLIMGLMALTCVAAQAQFPEYIANDVPELNDYELIYHIQIPEVNEWSGNPARIKYLVDKSAGGPSAVDRVAYVMELDEEWVWVSFDTYSGDIKKLGIPTKNIHPVAVQQKITNMNIYSNVDDEDRITTGEGLTGGNIEFWGGNYAPANALEIPNADGATFDFGDTMAAGGHGSMQVHNHEAGQVLFAYNNWGSNNTGATGGLGIGNSDSGNPDWTFSGSSADYFERNFYVLARPGEVPNLDGAPKITGSRVSTTGTSIILSFSEPLSQASDSLENFSIEGLTVEKSKFLDAKVSDRISLTTSLQEAGKEYTINITGVSDKHVNPAPLKNPTHTFTSYSKPGFLSLVPDNAEYQLVYHLSIPETAGAWNQHPVPYGVNDTHLVPGTFDRVAYAMELDGEWVFVSFDAFTDDIKKIGVPTMNVHEAPVQRYVNNMEIYSSLDSITTGSFDEGNIEFWGGNYGGANALEIPNADGANFDFGDQMVPGTYGSMQVHNYQESEVVFALNRFGWGDGALDVGIGNNPDGNPDYTFAGTAGNYETRNLYVLIGGYDNRKLAAHIAEAVPESKDYVLINELEIPAIGPNHNNEDIPYLADISADFNESFDRMAYVMELDDEWVWVSFDSITDDATMIGVPKKPNHPKPIQRYVYNMKVASNIDDGSRIETGSFEKGNIEFWGTNYGGNNAFGIPNADSTYDFGDEAVGMCCGYGSMQLHNHEVGQVLFAYNRWGDNSGEASDIGIGSNQAGNLDWTFAVNSTSYESRRLYILVRPGITPNLDGAPTLEGVTAGASGDTIRLRFSELLADSATALKNFSVSDGLKVTAVAFGESGKDVIVLSTSAQDRDTEYVITIS</sequence>
<proteinExistence type="predicted"/>
<dbReference type="Gene3D" id="2.60.40.1220">
    <property type="match status" value="2"/>
</dbReference>
<reference evidence="2" key="1">
    <citation type="submission" date="2018-05" db="EMBL/GenBank/DDBJ databases">
        <authorList>
            <person name="Lanie J.A."/>
            <person name="Ng W.-L."/>
            <person name="Kazmierczak K.M."/>
            <person name="Andrzejewski T.M."/>
            <person name="Davidsen T.M."/>
            <person name="Wayne K.J."/>
            <person name="Tettelin H."/>
            <person name="Glass J.I."/>
            <person name="Rusch D."/>
            <person name="Podicherti R."/>
            <person name="Tsui H.-C.T."/>
            <person name="Winkler M.E."/>
        </authorList>
    </citation>
    <scope>NUCLEOTIDE SEQUENCE</scope>
</reference>
<organism evidence="2">
    <name type="scientific">marine metagenome</name>
    <dbReference type="NCBI Taxonomy" id="408172"/>
    <lineage>
        <taxon>unclassified sequences</taxon>
        <taxon>metagenomes</taxon>
        <taxon>ecological metagenomes</taxon>
    </lineage>
</organism>
<dbReference type="InterPro" id="IPR014755">
    <property type="entry name" value="Cu-Rt/internalin_Ig-like"/>
</dbReference>
<feature type="non-terminal residue" evidence="2">
    <location>
        <position position="860"/>
    </location>
</feature>
<dbReference type="EMBL" id="UINC01015691">
    <property type="protein sequence ID" value="SVA65895.1"/>
    <property type="molecule type" value="Genomic_DNA"/>
</dbReference>
<evidence type="ECO:0000313" key="2">
    <source>
        <dbReference type="EMBL" id="SVA65895.1"/>
    </source>
</evidence>
<keyword evidence="1" id="KW-0732">Signal</keyword>
<accession>A0A381XMB1</accession>
<protein>
    <submittedName>
        <fullName evidence="2">Uncharacterized protein</fullName>
    </submittedName>
</protein>
<dbReference type="AlphaFoldDB" id="A0A381XMB1"/>
<evidence type="ECO:0000256" key="1">
    <source>
        <dbReference type="ARBA" id="ARBA00022729"/>
    </source>
</evidence>
<gene>
    <name evidence="2" type="ORF">METZ01_LOCUS118749</name>
</gene>